<comment type="caution">
    <text evidence="1">The sequence shown here is derived from an EMBL/GenBank/DDBJ whole genome shotgun (WGS) entry which is preliminary data.</text>
</comment>
<evidence type="ECO:0000313" key="2">
    <source>
        <dbReference type="Proteomes" id="UP000821865"/>
    </source>
</evidence>
<evidence type="ECO:0000313" key="1">
    <source>
        <dbReference type="EMBL" id="KAH7936714.1"/>
    </source>
</evidence>
<name>A0ACB8C764_DERSI</name>
<keyword evidence="2" id="KW-1185">Reference proteome</keyword>
<dbReference type="EMBL" id="CM023477">
    <property type="protein sequence ID" value="KAH7936714.1"/>
    <property type="molecule type" value="Genomic_DNA"/>
</dbReference>
<proteinExistence type="predicted"/>
<gene>
    <name evidence="1" type="ORF">HPB49_003231</name>
</gene>
<organism evidence="1 2">
    <name type="scientific">Dermacentor silvarum</name>
    <name type="common">Tick</name>
    <dbReference type="NCBI Taxonomy" id="543639"/>
    <lineage>
        <taxon>Eukaryota</taxon>
        <taxon>Metazoa</taxon>
        <taxon>Ecdysozoa</taxon>
        <taxon>Arthropoda</taxon>
        <taxon>Chelicerata</taxon>
        <taxon>Arachnida</taxon>
        <taxon>Acari</taxon>
        <taxon>Parasitiformes</taxon>
        <taxon>Ixodida</taxon>
        <taxon>Ixodoidea</taxon>
        <taxon>Ixodidae</taxon>
        <taxon>Rhipicephalinae</taxon>
        <taxon>Dermacentor</taxon>
    </lineage>
</organism>
<accession>A0ACB8C764</accession>
<dbReference type="Proteomes" id="UP000821865">
    <property type="component" value="Chromosome 8"/>
</dbReference>
<protein>
    <submittedName>
        <fullName evidence="1">Uncharacterized protein</fullName>
    </submittedName>
</protein>
<sequence>MFSPHLDTRYGSEIQDIIANPPAANLYRHLKAELIHRLSLSQDQKVRQLLQCEKLGDHKSSQFPCHTHTLAGNTQIYDHFLQTL</sequence>
<reference evidence="1" key="1">
    <citation type="submission" date="2020-05" db="EMBL/GenBank/DDBJ databases">
        <title>Large-scale comparative analyses of tick genomes elucidate their genetic diversity and vector capacities.</title>
        <authorList>
            <person name="Jia N."/>
            <person name="Wang J."/>
            <person name="Shi W."/>
            <person name="Du L."/>
            <person name="Sun Y."/>
            <person name="Zhan W."/>
            <person name="Jiang J."/>
            <person name="Wang Q."/>
            <person name="Zhang B."/>
            <person name="Ji P."/>
            <person name="Sakyi L.B."/>
            <person name="Cui X."/>
            <person name="Yuan T."/>
            <person name="Jiang B."/>
            <person name="Yang W."/>
            <person name="Lam T.T.-Y."/>
            <person name="Chang Q."/>
            <person name="Ding S."/>
            <person name="Wang X."/>
            <person name="Zhu J."/>
            <person name="Ruan X."/>
            <person name="Zhao L."/>
            <person name="Wei J."/>
            <person name="Que T."/>
            <person name="Du C."/>
            <person name="Cheng J."/>
            <person name="Dai P."/>
            <person name="Han X."/>
            <person name="Huang E."/>
            <person name="Gao Y."/>
            <person name="Liu J."/>
            <person name="Shao H."/>
            <person name="Ye R."/>
            <person name="Li L."/>
            <person name="Wei W."/>
            <person name="Wang X."/>
            <person name="Wang C."/>
            <person name="Yang T."/>
            <person name="Huo Q."/>
            <person name="Li W."/>
            <person name="Guo W."/>
            <person name="Chen H."/>
            <person name="Zhou L."/>
            <person name="Ni X."/>
            <person name="Tian J."/>
            <person name="Zhou Y."/>
            <person name="Sheng Y."/>
            <person name="Liu T."/>
            <person name="Pan Y."/>
            <person name="Xia L."/>
            <person name="Li J."/>
            <person name="Zhao F."/>
            <person name="Cao W."/>
        </authorList>
    </citation>
    <scope>NUCLEOTIDE SEQUENCE</scope>
    <source>
        <strain evidence="1">Dsil-2018</strain>
    </source>
</reference>